<protein>
    <recommendedName>
        <fullName evidence="5">ABM domain-containing protein</fullName>
    </recommendedName>
</protein>
<evidence type="ECO:0008006" key="5">
    <source>
        <dbReference type="Google" id="ProtNLM"/>
    </source>
</evidence>
<dbReference type="OrthoDB" id="5182530at2"/>
<dbReference type="Proteomes" id="UP000070612">
    <property type="component" value="Unassembled WGS sequence"/>
</dbReference>
<sequence length="210" mass="23038">MFARSTTITAHDGPDQRAINAGIAHIRDEVMPALDAVAGCVGLSLMVDRESGRCIATSAWRSEEAMHASAPILAPIRHRAVEVFEGSATVDEWEIAVVHREQYTGPGACVRATWLRARPEQFDRAIEFYRNSVLPSLEELEGFCSASLMLDRSSGRAVSSATFDSAAAMERNRDQARSLRTARLRDLGADQLDVGEFELVLAHLRVPEMA</sequence>
<evidence type="ECO:0000313" key="1">
    <source>
        <dbReference type="EMBL" id="KWX24939.1"/>
    </source>
</evidence>
<reference evidence="1 3" key="1">
    <citation type="submission" date="2015-07" db="EMBL/GenBank/DDBJ databases">
        <title>A draft genome sequence of Mycobacterium wolinskyi.</title>
        <authorList>
            <person name="de Man T.J."/>
            <person name="Perry K.A."/>
            <person name="Coulliette A.D."/>
            <person name="Jensen B."/>
            <person name="Toney N.C."/>
            <person name="Limbago B.M."/>
            <person name="Noble-Wang J."/>
        </authorList>
    </citation>
    <scope>NUCLEOTIDE SEQUENCE [LARGE SCALE GENOMIC DNA]</scope>
    <source>
        <strain evidence="1 3">CDC_01</strain>
    </source>
</reference>
<dbReference type="EMBL" id="LQQA01000002">
    <property type="protein sequence ID" value="ORX19209.1"/>
    <property type="molecule type" value="Genomic_DNA"/>
</dbReference>
<dbReference type="SUPFAM" id="SSF54909">
    <property type="entry name" value="Dimeric alpha+beta barrel"/>
    <property type="match status" value="1"/>
</dbReference>
<accession>A0A132PRI0</accession>
<dbReference type="RefSeq" id="WP_067845084.1">
    <property type="nucleotide sequence ID" value="NZ_JACKUA010000007.1"/>
</dbReference>
<dbReference type="Proteomes" id="UP000193964">
    <property type="component" value="Unassembled WGS sequence"/>
</dbReference>
<dbReference type="InterPro" id="IPR011008">
    <property type="entry name" value="Dimeric_a/b-barrel"/>
</dbReference>
<dbReference type="PATRIC" id="fig|59750.3.peg.4339"/>
<comment type="caution">
    <text evidence="1">The sequence shown here is derived from an EMBL/GenBank/DDBJ whole genome shotgun (WGS) entry which is preliminary data.</text>
</comment>
<organism evidence="1 3">
    <name type="scientific">Mycolicibacterium wolinskyi</name>
    <dbReference type="NCBI Taxonomy" id="59750"/>
    <lineage>
        <taxon>Bacteria</taxon>
        <taxon>Bacillati</taxon>
        <taxon>Actinomycetota</taxon>
        <taxon>Actinomycetes</taxon>
        <taxon>Mycobacteriales</taxon>
        <taxon>Mycobacteriaceae</taxon>
        <taxon>Mycolicibacterium</taxon>
    </lineage>
</organism>
<dbReference type="EMBL" id="LGTW01000003">
    <property type="protein sequence ID" value="KWX24939.1"/>
    <property type="molecule type" value="Genomic_DNA"/>
</dbReference>
<name>A0A132PRI0_9MYCO</name>
<gene>
    <name evidence="1" type="ORF">AFM11_05740</name>
    <name evidence="2" type="ORF">AWC31_11600</name>
</gene>
<proteinExistence type="predicted"/>
<evidence type="ECO:0000313" key="2">
    <source>
        <dbReference type="EMBL" id="ORX19209.1"/>
    </source>
</evidence>
<keyword evidence="3" id="KW-1185">Reference proteome</keyword>
<dbReference type="STRING" id="59750.AWC31_11600"/>
<dbReference type="AlphaFoldDB" id="A0A132PRI0"/>
<evidence type="ECO:0000313" key="3">
    <source>
        <dbReference type="Proteomes" id="UP000070612"/>
    </source>
</evidence>
<evidence type="ECO:0000313" key="4">
    <source>
        <dbReference type="Proteomes" id="UP000193964"/>
    </source>
</evidence>
<reference evidence="2 4" key="2">
    <citation type="submission" date="2016-01" db="EMBL/GenBank/DDBJ databases">
        <title>The new phylogeny of the genus Mycobacterium.</title>
        <authorList>
            <person name="Tarcisio F."/>
            <person name="Conor M."/>
            <person name="Antonella G."/>
            <person name="Elisabetta G."/>
            <person name="Giulia F.S."/>
            <person name="Sara T."/>
            <person name="Anna F."/>
            <person name="Clotilde B."/>
            <person name="Roberto B."/>
            <person name="Veronica D.S."/>
            <person name="Fabio R."/>
            <person name="Monica P."/>
            <person name="Olivier J."/>
            <person name="Enrico T."/>
            <person name="Nicola S."/>
        </authorList>
    </citation>
    <scope>NUCLEOTIDE SEQUENCE [LARGE SCALE GENOMIC DNA]</scope>
    <source>
        <strain evidence="2 4">ATCC 700010</strain>
    </source>
</reference>